<dbReference type="EMBL" id="FOZV01000005">
    <property type="protein sequence ID" value="SFS75571.1"/>
    <property type="molecule type" value="Genomic_DNA"/>
</dbReference>
<evidence type="ECO:0000256" key="1">
    <source>
        <dbReference type="SAM" id="MobiDB-lite"/>
    </source>
</evidence>
<proteinExistence type="predicted"/>
<keyword evidence="2" id="KW-1133">Transmembrane helix</keyword>
<dbReference type="RefSeq" id="WP_177221863.1">
    <property type="nucleotide sequence ID" value="NZ_FOZV01000005.1"/>
</dbReference>
<dbReference type="AlphaFoldDB" id="A0A1I6SF11"/>
<evidence type="ECO:0000313" key="4">
    <source>
        <dbReference type="Proteomes" id="UP000198788"/>
    </source>
</evidence>
<evidence type="ECO:0000313" key="3">
    <source>
        <dbReference type="EMBL" id="SFS75571.1"/>
    </source>
</evidence>
<feature type="region of interest" description="Disordered" evidence="1">
    <location>
        <begin position="35"/>
        <end position="55"/>
    </location>
</feature>
<accession>A0A1I6SF11</accession>
<keyword evidence="2" id="KW-0812">Transmembrane</keyword>
<protein>
    <submittedName>
        <fullName evidence="3">Uncharacterized protein</fullName>
    </submittedName>
</protein>
<sequence>MLDVAIFALGGLTALIVGFVVIPLFRRLVSKLTEPADAVHSAPPAEGNRDQATGQ</sequence>
<feature type="transmembrane region" description="Helical" evidence="2">
    <location>
        <begin position="6"/>
        <end position="25"/>
    </location>
</feature>
<keyword evidence="2" id="KW-0472">Membrane</keyword>
<gene>
    <name evidence="3" type="ORF">SAMN05192570_2337</name>
</gene>
<keyword evidence="4" id="KW-1185">Reference proteome</keyword>
<dbReference type="Proteomes" id="UP000198788">
    <property type="component" value="Unassembled WGS sequence"/>
</dbReference>
<evidence type="ECO:0000256" key="2">
    <source>
        <dbReference type="SAM" id="Phobius"/>
    </source>
</evidence>
<dbReference type="STRING" id="871741.SAMN05192570_2337"/>
<reference evidence="4" key="1">
    <citation type="submission" date="2016-10" db="EMBL/GenBank/DDBJ databases">
        <authorList>
            <person name="Varghese N."/>
            <person name="Submissions S."/>
        </authorList>
    </citation>
    <scope>NUCLEOTIDE SEQUENCE [LARGE SCALE GENOMIC DNA]</scope>
    <source>
        <strain evidence="4">CGMCC 1.10683</strain>
    </source>
</reference>
<name>A0A1I6SF11_9CAUL</name>
<organism evidence="3 4">
    <name type="scientific">Brevundimonas viscosa</name>
    <dbReference type="NCBI Taxonomy" id="871741"/>
    <lineage>
        <taxon>Bacteria</taxon>
        <taxon>Pseudomonadati</taxon>
        <taxon>Pseudomonadota</taxon>
        <taxon>Alphaproteobacteria</taxon>
        <taxon>Caulobacterales</taxon>
        <taxon>Caulobacteraceae</taxon>
        <taxon>Brevundimonas</taxon>
    </lineage>
</organism>